<keyword evidence="3" id="KW-1185">Reference proteome</keyword>
<dbReference type="Gene3D" id="3.40.50.2000">
    <property type="entry name" value="Glycogen Phosphorylase B"/>
    <property type="match status" value="1"/>
</dbReference>
<protein>
    <recommendedName>
        <fullName evidence="1">Glycosyltransferase subfamily 4-like N-terminal domain-containing protein</fullName>
    </recommendedName>
</protein>
<evidence type="ECO:0000313" key="2">
    <source>
        <dbReference type="EMBL" id="NMF67384.1"/>
    </source>
</evidence>
<name>A0ABX1MFE6_9CYAN</name>
<evidence type="ECO:0000313" key="3">
    <source>
        <dbReference type="Proteomes" id="UP000762253"/>
    </source>
</evidence>
<gene>
    <name evidence="2" type="ORF">DP115_33520</name>
</gene>
<evidence type="ECO:0000259" key="1">
    <source>
        <dbReference type="Pfam" id="PF13439"/>
    </source>
</evidence>
<dbReference type="Proteomes" id="UP000762253">
    <property type="component" value="Unassembled WGS sequence"/>
</dbReference>
<comment type="caution">
    <text evidence="2">The sequence shown here is derived from an EMBL/GenBank/DDBJ whole genome shotgun (WGS) entry which is preliminary data.</text>
</comment>
<accession>A0ABX1MFE6</accession>
<dbReference type="RefSeq" id="WP_169268921.1">
    <property type="nucleotide sequence ID" value="NZ_QMEC01000281.1"/>
</dbReference>
<dbReference type="InterPro" id="IPR028098">
    <property type="entry name" value="Glyco_trans_4-like_N"/>
</dbReference>
<dbReference type="SUPFAM" id="SSF53756">
    <property type="entry name" value="UDP-Glycosyltransferase/glycogen phosphorylase"/>
    <property type="match status" value="1"/>
</dbReference>
<dbReference type="EMBL" id="QMEC01000281">
    <property type="protein sequence ID" value="NMF67384.1"/>
    <property type="molecule type" value="Genomic_DNA"/>
</dbReference>
<organism evidence="2 3">
    <name type="scientific">Brasilonema octagenarum UFV-OR1</name>
    <dbReference type="NCBI Taxonomy" id="417115"/>
    <lineage>
        <taxon>Bacteria</taxon>
        <taxon>Bacillati</taxon>
        <taxon>Cyanobacteriota</taxon>
        <taxon>Cyanophyceae</taxon>
        <taxon>Nostocales</taxon>
        <taxon>Scytonemataceae</taxon>
        <taxon>Brasilonema</taxon>
        <taxon>Octagenarum group</taxon>
    </lineage>
</organism>
<dbReference type="Pfam" id="PF13439">
    <property type="entry name" value="Glyco_transf_4"/>
    <property type="match status" value="1"/>
</dbReference>
<proteinExistence type="predicted"/>
<sequence length="142" mass="16664">MRIAIVRRECSLKKAGAERYCVNLFRQLQKLGHDVTIVGEAIDDDLRNEVAFLNVPVNHMTSWTKNETFAVNAATVVRNEKFDVVHGLSRVDGLDTYRLTDPLQTHWVNVYYRQPWNRWLQTWNPRHRAIFAIEKRLFGTPK</sequence>
<feature type="domain" description="Glycosyltransferase subfamily 4-like N-terminal" evidence="1">
    <location>
        <begin position="16"/>
        <end position="137"/>
    </location>
</feature>
<reference evidence="2 3" key="1">
    <citation type="submission" date="2018-06" db="EMBL/GenBank/DDBJ databases">
        <title>Comparative genomics of Brasilonema spp. strains.</title>
        <authorList>
            <person name="Alvarenga D.O."/>
            <person name="Fiore M.F."/>
            <person name="Varani A.M."/>
        </authorList>
    </citation>
    <scope>NUCLEOTIDE SEQUENCE [LARGE SCALE GENOMIC DNA]</scope>
    <source>
        <strain evidence="2 3">UFV-OR1</strain>
    </source>
</reference>